<organism evidence="1 2">
    <name type="scientific">Eumeta variegata</name>
    <name type="common">Bagworm moth</name>
    <name type="synonym">Eumeta japonica</name>
    <dbReference type="NCBI Taxonomy" id="151549"/>
    <lineage>
        <taxon>Eukaryota</taxon>
        <taxon>Metazoa</taxon>
        <taxon>Ecdysozoa</taxon>
        <taxon>Arthropoda</taxon>
        <taxon>Hexapoda</taxon>
        <taxon>Insecta</taxon>
        <taxon>Pterygota</taxon>
        <taxon>Neoptera</taxon>
        <taxon>Endopterygota</taxon>
        <taxon>Lepidoptera</taxon>
        <taxon>Glossata</taxon>
        <taxon>Ditrysia</taxon>
        <taxon>Tineoidea</taxon>
        <taxon>Psychidae</taxon>
        <taxon>Oiketicinae</taxon>
        <taxon>Eumeta</taxon>
    </lineage>
</organism>
<dbReference type="AlphaFoldDB" id="A0A4C1UID9"/>
<comment type="caution">
    <text evidence="1">The sequence shown here is derived from an EMBL/GenBank/DDBJ whole genome shotgun (WGS) entry which is preliminary data.</text>
</comment>
<accession>A0A4C1UID9</accession>
<keyword evidence="2" id="KW-1185">Reference proteome</keyword>
<gene>
    <name evidence="1" type="ORF">EVAR_81738_1</name>
</gene>
<dbReference type="EMBL" id="BGZK01000173">
    <property type="protein sequence ID" value="GBP25857.1"/>
    <property type="molecule type" value="Genomic_DNA"/>
</dbReference>
<name>A0A4C1UID9_EUMVA</name>
<reference evidence="1 2" key="1">
    <citation type="journal article" date="2019" name="Commun. Biol.">
        <title>The bagworm genome reveals a unique fibroin gene that provides high tensile strength.</title>
        <authorList>
            <person name="Kono N."/>
            <person name="Nakamura H."/>
            <person name="Ohtoshi R."/>
            <person name="Tomita M."/>
            <person name="Numata K."/>
            <person name="Arakawa K."/>
        </authorList>
    </citation>
    <scope>NUCLEOTIDE SEQUENCE [LARGE SCALE GENOMIC DNA]</scope>
</reference>
<evidence type="ECO:0000313" key="1">
    <source>
        <dbReference type="EMBL" id="GBP25857.1"/>
    </source>
</evidence>
<proteinExistence type="predicted"/>
<dbReference type="Proteomes" id="UP000299102">
    <property type="component" value="Unassembled WGS sequence"/>
</dbReference>
<protein>
    <submittedName>
        <fullName evidence="1">Uncharacterized protein</fullName>
    </submittedName>
</protein>
<evidence type="ECO:0000313" key="2">
    <source>
        <dbReference type="Proteomes" id="UP000299102"/>
    </source>
</evidence>
<sequence length="169" mass="18768">MFSNFLSPSRSLYTLEGYPLNPLCLIGILSSPTSPLEYLTPVTYYGAVWSSSKTAESTDQTITTAKTTGVAPARWSRVTCLPVKKNGVKLFHRLLPKKKVSFFVRPPRRCRVRGLSRDYVNALIQYSLPKRPAPPAASPRPANGPSLHTTFAFIVSPRAPHANYDLPHR</sequence>